<feature type="transmembrane region" description="Helical" evidence="2">
    <location>
        <begin position="100"/>
        <end position="120"/>
    </location>
</feature>
<accession>A0A0A0BPF3</accession>
<organism evidence="3 4">
    <name type="scientific">Cellulomonas carbonis T26</name>
    <dbReference type="NCBI Taxonomy" id="947969"/>
    <lineage>
        <taxon>Bacteria</taxon>
        <taxon>Bacillati</taxon>
        <taxon>Actinomycetota</taxon>
        <taxon>Actinomycetes</taxon>
        <taxon>Micrococcales</taxon>
        <taxon>Cellulomonadaceae</taxon>
        <taxon>Cellulomonas</taxon>
    </lineage>
</organism>
<evidence type="ECO:0000313" key="4">
    <source>
        <dbReference type="Proteomes" id="UP000029839"/>
    </source>
</evidence>
<keyword evidence="2" id="KW-0472">Membrane</keyword>
<dbReference type="Proteomes" id="UP000029839">
    <property type="component" value="Unassembled WGS sequence"/>
</dbReference>
<reference evidence="3 4" key="2">
    <citation type="journal article" date="2015" name="Stand. Genomic Sci.">
        <title>Draft genome sequence of Cellulomonas carbonis T26(T) and comparative analysis of six Cellulomonas genomes.</title>
        <authorList>
            <person name="Zhuang W."/>
            <person name="Zhang S."/>
            <person name="Xia X."/>
            <person name="Wang G."/>
        </authorList>
    </citation>
    <scope>NUCLEOTIDE SEQUENCE [LARGE SCALE GENOMIC DNA]</scope>
    <source>
        <strain evidence="3 4">T26</strain>
    </source>
</reference>
<evidence type="ECO:0000256" key="2">
    <source>
        <dbReference type="SAM" id="Phobius"/>
    </source>
</evidence>
<dbReference type="AlphaFoldDB" id="A0A0A0BPF3"/>
<dbReference type="EMBL" id="AXCY01000075">
    <property type="protein sequence ID" value="KGM09830.1"/>
    <property type="molecule type" value="Genomic_DNA"/>
</dbReference>
<keyword evidence="4" id="KW-1185">Reference proteome</keyword>
<feature type="compositionally biased region" description="Low complexity" evidence="1">
    <location>
        <begin position="41"/>
        <end position="64"/>
    </location>
</feature>
<proteinExistence type="predicted"/>
<feature type="compositionally biased region" description="Basic and acidic residues" evidence="1">
    <location>
        <begin position="1"/>
        <end position="17"/>
    </location>
</feature>
<feature type="transmembrane region" description="Helical" evidence="2">
    <location>
        <begin position="72"/>
        <end position="94"/>
    </location>
</feature>
<name>A0A0A0BPF3_9CELL</name>
<evidence type="ECO:0000313" key="3">
    <source>
        <dbReference type="EMBL" id="KGM09830.1"/>
    </source>
</evidence>
<keyword evidence="2" id="KW-0812">Transmembrane</keyword>
<reference evidence="3 4" key="1">
    <citation type="submission" date="2013-08" db="EMBL/GenBank/DDBJ databases">
        <title>Genome sequencing of Cellulomonas carbonis T26.</title>
        <authorList>
            <person name="Chen F."/>
            <person name="Li Y."/>
            <person name="Wang G."/>
        </authorList>
    </citation>
    <scope>NUCLEOTIDE SEQUENCE [LARGE SCALE GENOMIC DNA]</scope>
    <source>
        <strain evidence="3 4">T26</strain>
    </source>
</reference>
<comment type="caution">
    <text evidence="3">The sequence shown here is derived from an EMBL/GenBank/DDBJ whole genome shotgun (WGS) entry which is preliminary data.</text>
</comment>
<protein>
    <submittedName>
        <fullName evidence="3">Uncharacterized protein</fullName>
    </submittedName>
</protein>
<dbReference type="RefSeq" id="WP_052426365.1">
    <property type="nucleotide sequence ID" value="NZ_AXCY01000075.1"/>
</dbReference>
<feature type="region of interest" description="Disordered" evidence="1">
    <location>
        <begin position="1"/>
        <end position="64"/>
    </location>
</feature>
<evidence type="ECO:0000256" key="1">
    <source>
        <dbReference type="SAM" id="MobiDB-lite"/>
    </source>
</evidence>
<keyword evidence="2" id="KW-1133">Transmembrane helix</keyword>
<sequence>MTTDGRPDPTTEQEHTMDSTSTSATDRPAGSSDDTAPWAVDGTATGSTGDTASSAAPAATPAPERGVRVGTVVWGLVVAAVGVGLAALAAGVVFDVQLAFIVLVALAGVGLVIGSVVSAGRRRSSAAGRA</sequence>
<gene>
    <name evidence="3" type="ORF">N868_18590</name>
</gene>